<dbReference type="EMBL" id="OBQC01000007">
    <property type="protein sequence ID" value="SOC40265.1"/>
    <property type="molecule type" value="Genomic_DNA"/>
</dbReference>
<evidence type="ECO:0000313" key="2">
    <source>
        <dbReference type="EMBL" id="SOC40265.1"/>
    </source>
</evidence>
<dbReference type="RefSeq" id="WP_097149747.1">
    <property type="nucleotide sequence ID" value="NZ_OBQC01000007.1"/>
</dbReference>
<evidence type="ECO:0000313" key="3">
    <source>
        <dbReference type="Proteomes" id="UP000219252"/>
    </source>
</evidence>
<feature type="transmembrane region" description="Helical" evidence="1">
    <location>
        <begin position="59"/>
        <end position="77"/>
    </location>
</feature>
<sequence>MYKKGWVFLGIAGFLALWSILLFGEGYGYYNSILNDFLYVSFFGEIVKVTTVDELNTYAYLYMALSLIPAILAVYLYRKFLKIVPAREFN</sequence>
<gene>
    <name evidence="2" type="ORF">SAMN05877842_107161</name>
</gene>
<keyword evidence="3" id="KW-1185">Reference proteome</keyword>
<accession>A0A285UEB8</accession>
<feature type="transmembrane region" description="Helical" evidence="1">
    <location>
        <begin position="7"/>
        <end position="30"/>
    </location>
</feature>
<protein>
    <recommendedName>
        <fullName evidence="4">YfzA-like protein</fullName>
    </recommendedName>
</protein>
<dbReference type="AlphaFoldDB" id="A0A285UEB8"/>
<evidence type="ECO:0008006" key="4">
    <source>
        <dbReference type="Google" id="ProtNLM"/>
    </source>
</evidence>
<keyword evidence="1" id="KW-0812">Transmembrane</keyword>
<proteinExistence type="predicted"/>
<reference evidence="3" key="1">
    <citation type="submission" date="2017-08" db="EMBL/GenBank/DDBJ databases">
        <authorList>
            <person name="Varghese N."/>
            <person name="Submissions S."/>
        </authorList>
    </citation>
    <scope>NUCLEOTIDE SEQUENCE [LARGE SCALE GENOMIC DNA]</scope>
    <source>
        <strain evidence="3">JC23</strain>
    </source>
</reference>
<organism evidence="2 3">
    <name type="scientific">Ureibacillus acetophenoni</name>
    <dbReference type="NCBI Taxonomy" id="614649"/>
    <lineage>
        <taxon>Bacteria</taxon>
        <taxon>Bacillati</taxon>
        <taxon>Bacillota</taxon>
        <taxon>Bacilli</taxon>
        <taxon>Bacillales</taxon>
        <taxon>Caryophanaceae</taxon>
        <taxon>Ureibacillus</taxon>
    </lineage>
</organism>
<evidence type="ECO:0000256" key="1">
    <source>
        <dbReference type="SAM" id="Phobius"/>
    </source>
</evidence>
<dbReference type="Proteomes" id="UP000219252">
    <property type="component" value="Unassembled WGS sequence"/>
</dbReference>
<keyword evidence="1" id="KW-1133">Transmembrane helix</keyword>
<name>A0A285UEB8_9BACL</name>
<dbReference type="OrthoDB" id="2890885at2"/>
<keyword evidence="1" id="KW-0472">Membrane</keyword>